<dbReference type="SUPFAM" id="SSF55729">
    <property type="entry name" value="Acyl-CoA N-acyltransferases (Nat)"/>
    <property type="match status" value="1"/>
</dbReference>
<feature type="domain" description="N-acetyltransferase" evidence="1">
    <location>
        <begin position="28"/>
        <end position="193"/>
    </location>
</feature>
<dbReference type="Pfam" id="PF13302">
    <property type="entry name" value="Acetyltransf_3"/>
    <property type="match status" value="1"/>
</dbReference>
<accession>A0ABV5CPD5</accession>
<dbReference type="RefSeq" id="WP_375734201.1">
    <property type="nucleotide sequence ID" value="NZ_JBCGDC010000027.1"/>
</dbReference>
<reference evidence="2 3" key="1">
    <citation type="submission" date="2024-04" db="EMBL/GenBank/DDBJ databases">
        <title>Polymorphospora sp. isolated from Baiyangdian Lake in Xiong'an New Area.</title>
        <authorList>
            <person name="Zhang X."/>
            <person name="Liu J."/>
        </authorList>
    </citation>
    <scope>NUCLEOTIDE SEQUENCE [LARGE SCALE GENOMIC DNA]</scope>
    <source>
        <strain evidence="2 3">2-325</strain>
    </source>
</reference>
<evidence type="ECO:0000313" key="2">
    <source>
        <dbReference type="EMBL" id="MFB6393865.1"/>
    </source>
</evidence>
<dbReference type="InterPro" id="IPR000182">
    <property type="entry name" value="GNAT_dom"/>
</dbReference>
<dbReference type="PROSITE" id="PS51186">
    <property type="entry name" value="GNAT"/>
    <property type="match status" value="1"/>
</dbReference>
<name>A0ABV5CPD5_9ACTN</name>
<proteinExistence type="predicted"/>
<comment type="caution">
    <text evidence="2">The sequence shown here is derived from an EMBL/GenBank/DDBJ whole genome shotgun (WGS) entry which is preliminary data.</text>
</comment>
<gene>
    <name evidence="2" type="ORF">AAFH96_12230</name>
</gene>
<dbReference type="Gene3D" id="3.40.630.30">
    <property type="match status" value="1"/>
</dbReference>
<dbReference type="InterPro" id="IPR051908">
    <property type="entry name" value="Ribosomal_N-acetyltransferase"/>
</dbReference>
<dbReference type="EMBL" id="JBCGDC010000027">
    <property type="protein sequence ID" value="MFB6393865.1"/>
    <property type="molecule type" value="Genomic_DNA"/>
</dbReference>
<evidence type="ECO:0000313" key="3">
    <source>
        <dbReference type="Proteomes" id="UP001582793"/>
    </source>
</evidence>
<organism evidence="2 3">
    <name type="scientific">Polymorphospora lycopeni</name>
    <dbReference type="NCBI Taxonomy" id="3140240"/>
    <lineage>
        <taxon>Bacteria</taxon>
        <taxon>Bacillati</taxon>
        <taxon>Actinomycetota</taxon>
        <taxon>Actinomycetes</taxon>
        <taxon>Micromonosporales</taxon>
        <taxon>Micromonosporaceae</taxon>
        <taxon>Polymorphospora</taxon>
    </lineage>
</organism>
<evidence type="ECO:0000259" key="1">
    <source>
        <dbReference type="PROSITE" id="PS51186"/>
    </source>
</evidence>
<dbReference type="PANTHER" id="PTHR43441">
    <property type="entry name" value="RIBOSOMAL-PROTEIN-SERINE ACETYLTRANSFERASE"/>
    <property type="match status" value="1"/>
</dbReference>
<protein>
    <submittedName>
        <fullName evidence="2">GNAT family N-acetyltransferase</fullName>
    </submittedName>
</protein>
<dbReference type="Proteomes" id="UP001582793">
    <property type="component" value="Unassembled WGS sequence"/>
</dbReference>
<sequence length="207" mass="21923">MPTLAGPALPAGALRGLEQPRLTVDDELVLRPWRVDDAAAVRAAFDCPAIQRWHARRIDSDDEAREWIAGWAGRWADETDASWAVVGSRDGAPVGQIGLRTVSLSEGVAQLSYWVLPAARGGGVAGRAARAMAAWTFGTVGLHRLELRHSVANTASCRVAGRLGFGLEGTARGSTLHADGWHDMHVHARLRTDVAGVNPVDGAAAEG</sequence>
<keyword evidence="3" id="KW-1185">Reference proteome</keyword>
<dbReference type="PANTHER" id="PTHR43441:SF10">
    <property type="entry name" value="ACETYLTRANSFERASE"/>
    <property type="match status" value="1"/>
</dbReference>
<dbReference type="InterPro" id="IPR016181">
    <property type="entry name" value="Acyl_CoA_acyltransferase"/>
</dbReference>